<name>A0A423SB03_PENVA</name>
<comment type="caution">
    <text evidence="8">The sequence shown here is derived from an EMBL/GenBank/DDBJ whole genome shotgun (WGS) entry which is preliminary data.</text>
</comment>
<dbReference type="GO" id="GO:0006528">
    <property type="term" value="P:asparagine metabolic process"/>
    <property type="evidence" value="ECO:0007669"/>
    <property type="project" value="TreeGrafter"/>
</dbReference>
<dbReference type="InterPro" id="IPR003010">
    <property type="entry name" value="C-N_Hydrolase"/>
</dbReference>
<dbReference type="Gene3D" id="3.60.110.10">
    <property type="entry name" value="Carbon-nitrogen hydrolase"/>
    <property type="match status" value="1"/>
</dbReference>
<dbReference type="STRING" id="6689.A0A423SB03"/>
<evidence type="ECO:0000313" key="8">
    <source>
        <dbReference type="EMBL" id="ROT61398.1"/>
    </source>
</evidence>
<dbReference type="GO" id="GO:0050152">
    <property type="term" value="F:omega-amidase activity"/>
    <property type="evidence" value="ECO:0007669"/>
    <property type="project" value="UniProtKB-EC"/>
</dbReference>
<dbReference type="GO" id="GO:0006107">
    <property type="term" value="P:oxaloacetate metabolic process"/>
    <property type="evidence" value="ECO:0007669"/>
    <property type="project" value="TreeGrafter"/>
</dbReference>
<dbReference type="PROSITE" id="PS50263">
    <property type="entry name" value="CN_HYDROLASE"/>
    <property type="match status" value="1"/>
</dbReference>
<dbReference type="SUPFAM" id="SSF56317">
    <property type="entry name" value="Carbon-nitrogen hydrolase"/>
    <property type="match status" value="1"/>
</dbReference>
<dbReference type="FunFam" id="3.60.110.10:FF:000002">
    <property type="entry name" value="Nitrilase family member 2"/>
    <property type="match status" value="1"/>
</dbReference>
<comment type="catalytic activity">
    <reaction evidence="6">
        <text>2-oxosuccinamate + H2O = oxaloacetate + NH4(+)</text>
        <dbReference type="Rhea" id="RHEA:59412"/>
        <dbReference type="ChEBI" id="CHEBI:15377"/>
        <dbReference type="ChEBI" id="CHEBI:16452"/>
        <dbReference type="ChEBI" id="CHEBI:28938"/>
        <dbReference type="ChEBI" id="CHEBI:57735"/>
        <dbReference type="EC" id="3.5.1.3"/>
    </reaction>
    <physiologicalReaction direction="left-to-right" evidence="6">
        <dbReference type="Rhea" id="RHEA:59413"/>
    </physiologicalReaction>
</comment>
<evidence type="ECO:0000259" key="7">
    <source>
        <dbReference type="PROSITE" id="PS50263"/>
    </source>
</evidence>
<gene>
    <name evidence="8" type="ORF">C7M84_020826</name>
</gene>
<keyword evidence="9" id="KW-1185">Reference proteome</keyword>
<dbReference type="PANTHER" id="PTHR23088:SF30">
    <property type="entry name" value="OMEGA-AMIDASE NIT2"/>
    <property type="match status" value="1"/>
</dbReference>
<proteinExistence type="inferred from homology"/>
<protein>
    <recommendedName>
        <fullName evidence="4">omega-amidase</fullName>
        <ecNumber evidence="4">3.5.1.3</ecNumber>
    </recommendedName>
    <alternativeName>
        <fullName evidence="5">Nitrilase homolog 2</fullName>
    </alternativeName>
</protein>
<comment type="similarity">
    <text evidence="1">Belongs to the carbon-nitrogen hydrolase superfamily. NIT1/NIT2 family.</text>
</comment>
<keyword evidence="2" id="KW-0378">Hydrolase</keyword>
<dbReference type="OrthoDB" id="10250282at2759"/>
<evidence type="ECO:0000256" key="5">
    <source>
        <dbReference type="ARBA" id="ARBA00041576"/>
    </source>
</evidence>
<evidence type="ECO:0000256" key="3">
    <source>
        <dbReference type="ARBA" id="ARBA00036637"/>
    </source>
</evidence>
<dbReference type="InterPro" id="IPR036526">
    <property type="entry name" value="C-N_Hydrolase_sf"/>
</dbReference>
<dbReference type="PANTHER" id="PTHR23088">
    <property type="entry name" value="NITRILASE-RELATED"/>
    <property type="match status" value="1"/>
</dbReference>
<dbReference type="GO" id="GO:0006541">
    <property type="term" value="P:glutamine metabolic process"/>
    <property type="evidence" value="ECO:0007669"/>
    <property type="project" value="TreeGrafter"/>
</dbReference>
<reference evidence="8 9" key="2">
    <citation type="submission" date="2019-01" db="EMBL/GenBank/DDBJ databases">
        <title>The decoding of complex shrimp genome reveals the adaptation for benthos swimmer, frequently molting mechanism and breeding impact on genome.</title>
        <authorList>
            <person name="Sun Y."/>
            <person name="Gao Y."/>
            <person name="Yu Y."/>
        </authorList>
    </citation>
    <scope>NUCLEOTIDE SEQUENCE [LARGE SCALE GENOMIC DNA]</scope>
    <source>
        <tissue evidence="8">Muscle</tissue>
    </source>
</reference>
<dbReference type="Pfam" id="PF00795">
    <property type="entry name" value="CN_hydrolase"/>
    <property type="match status" value="1"/>
</dbReference>
<dbReference type="GO" id="GO:0005739">
    <property type="term" value="C:mitochondrion"/>
    <property type="evidence" value="ECO:0007669"/>
    <property type="project" value="TreeGrafter"/>
</dbReference>
<dbReference type="Proteomes" id="UP000283509">
    <property type="component" value="Unassembled WGS sequence"/>
</dbReference>
<evidence type="ECO:0000256" key="2">
    <source>
        <dbReference type="ARBA" id="ARBA00022801"/>
    </source>
</evidence>
<sequence>MSSKLRLALVQLAVGKSKLDNVSRAVQKIKEAASEGAQLVALPECFNCPYGTQYFAEYAEPVPGESTEAIKEAAKENGVYVVGGSVPESEGGKVYNTCTVWGPKGDLLAKHRKVHLFDINVEGGICFRESDVLSPGNSYTTFDLPQCKVGIGICYDIRFAEMAQVYSKMGCKLLLYPGAFNMTTGPVHWELLQKGRALDNQVYVGTISPARDTSATYIAWGHSTLVNPWADVVATTEHEEGIVYADLDLDYVQKVRQMVPLGSQRRGDMYEVVTKK</sequence>
<organism evidence="8 9">
    <name type="scientific">Penaeus vannamei</name>
    <name type="common">Whiteleg shrimp</name>
    <name type="synonym">Litopenaeus vannamei</name>
    <dbReference type="NCBI Taxonomy" id="6689"/>
    <lineage>
        <taxon>Eukaryota</taxon>
        <taxon>Metazoa</taxon>
        <taxon>Ecdysozoa</taxon>
        <taxon>Arthropoda</taxon>
        <taxon>Crustacea</taxon>
        <taxon>Multicrustacea</taxon>
        <taxon>Malacostraca</taxon>
        <taxon>Eumalacostraca</taxon>
        <taxon>Eucarida</taxon>
        <taxon>Decapoda</taxon>
        <taxon>Dendrobranchiata</taxon>
        <taxon>Penaeoidea</taxon>
        <taxon>Penaeidae</taxon>
        <taxon>Penaeus</taxon>
    </lineage>
</organism>
<dbReference type="AlphaFoldDB" id="A0A423SB03"/>
<evidence type="ECO:0000256" key="1">
    <source>
        <dbReference type="ARBA" id="ARBA00010613"/>
    </source>
</evidence>
<feature type="domain" description="CN hydrolase" evidence="7">
    <location>
        <begin position="5"/>
        <end position="249"/>
    </location>
</feature>
<reference evidence="8 9" key="1">
    <citation type="submission" date="2018-04" db="EMBL/GenBank/DDBJ databases">
        <authorList>
            <person name="Zhang X."/>
            <person name="Yuan J."/>
            <person name="Li F."/>
            <person name="Xiang J."/>
        </authorList>
    </citation>
    <scope>NUCLEOTIDE SEQUENCE [LARGE SCALE GENOMIC DNA]</scope>
    <source>
        <tissue evidence="8">Muscle</tissue>
    </source>
</reference>
<evidence type="ECO:0000313" key="9">
    <source>
        <dbReference type="Proteomes" id="UP000283509"/>
    </source>
</evidence>
<accession>A0A423SB03</accession>
<dbReference type="EMBL" id="QCYY01004195">
    <property type="protein sequence ID" value="ROT61398.1"/>
    <property type="molecule type" value="Genomic_DNA"/>
</dbReference>
<evidence type="ECO:0000256" key="4">
    <source>
        <dbReference type="ARBA" id="ARBA00039118"/>
    </source>
</evidence>
<dbReference type="InterPro" id="IPR045254">
    <property type="entry name" value="Nit1/2_C-N_Hydrolase"/>
</dbReference>
<evidence type="ECO:0000256" key="6">
    <source>
        <dbReference type="ARBA" id="ARBA00048745"/>
    </source>
</evidence>
<comment type="catalytic activity">
    <reaction evidence="3">
        <text>2-oxoglutaramate + H2O = 2-oxoglutarate + NH4(+)</text>
        <dbReference type="Rhea" id="RHEA:32963"/>
        <dbReference type="ChEBI" id="CHEBI:15377"/>
        <dbReference type="ChEBI" id="CHEBI:16769"/>
        <dbReference type="ChEBI" id="CHEBI:16810"/>
        <dbReference type="ChEBI" id="CHEBI:28938"/>
        <dbReference type="EC" id="3.5.1.3"/>
    </reaction>
    <physiologicalReaction direction="left-to-right" evidence="3">
        <dbReference type="Rhea" id="RHEA:32964"/>
    </physiologicalReaction>
</comment>
<dbReference type="CDD" id="cd07572">
    <property type="entry name" value="nit"/>
    <property type="match status" value="1"/>
</dbReference>
<dbReference type="EC" id="3.5.1.3" evidence="4"/>